<evidence type="ECO:0000313" key="2">
    <source>
        <dbReference type="EMBL" id="SDB12965.1"/>
    </source>
</evidence>
<protein>
    <submittedName>
        <fullName evidence="2">Uncharacterized membrane protein</fullName>
    </submittedName>
</protein>
<proteinExistence type="predicted"/>
<organism evidence="2 3">
    <name type="scientific">Desulfonatronum thiosulfatophilum</name>
    <dbReference type="NCBI Taxonomy" id="617002"/>
    <lineage>
        <taxon>Bacteria</taxon>
        <taxon>Pseudomonadati</taxon>
        <taxon>Thermodesulfobacteriota</taxon>
        <taxon>Desulfovibrionia</taxon>
        <taxon>Desulfovibrionales</taxon>
        <taxon>Desulfonatronaceae</taxon>
        <taxon>Desulfonatronum</taxon>
    </lineage>
</organism>
<sequence>MELWSVFELMFTAQGPSEWSHWPFGPTFVGSWLNMLTKFIFIGLVLALMMYMLRYLFGPGGPMREEPEMGEEQKVELAVELLRRRMEQGRIDALEFERIKKLLQP</sequence>
<keyword evidence="3" id="KW-1185">Reference proteome</keyword>
<dbReference type="Proteomes" id="UP000198771">
    <property type="component" value="Unassembled WGS sequence"/>
</dbReference>
<evidence type="ECO:0000256" key="1">
    <source>
        <dbReference type="SAM" id="Phobius"/>
    </source>
</evidence>
<keyword evidence="1" id="KW-0472">Membrane</keyword>
<feature type="transmembrane region" description="Helical" evidence="1">
    <location>
        <begin position="39"/>
        <end position="57"/>
    </location>
</feature>
<dbReference type="OrthoDB" id="5471551at2"/>
<evidence type="ECO:0000313" key="3">
    <source>
        <dbReference type="Proteomes" id="UP000198771"/>
    </source>
</evidence>
<keyword evidence="1" id="KW-0812">Transmembrane</keyword>
<name>A0A1G6AX72_9BACT</name>
<keyword evidence="1" id="KW-1133">Transmembrane helix</keyword>
<dbReference type="AlphaFoldDB" id="A0A1G6AX72"/>
<dbReference type="RefSeq" id="WP_092117157.1">
    <property type="nucleotide sequence ID" value="NZ_FMXO01000003.1"/>
</dbReference>
<reference evidence="2 3" key="1">
    <citation type="submission" date="2016-10" db="EMBL/GenBank/DDBJ databases">
        <authorList>
            <person name="de Groot N.N."/>
        </authorList>
    </citation>
    <scope>NUCLEOTIDE SEQUENCE [LARGE SCALE GENOMIC DNA]</scope>
    <source>
        <strain evidence="2 3">ASO4-2</strain>
    </source>
</reference>
<accession>A0A1G6AX72</accession>
<dbReference type="EMBL" id="FMXO01000003">
    <property type="protein sequence ID" value="SDB12965.1"/>
    <property type="molecule type" value="Genomic_DNA"/>
</dbReference>
<gene>
    <name evidence="2" type="ORF">SAMN05660653_00632</name>
</gene>